<name>A0A8J3Q3X5_9ACTN</name>
<keyword evidence="1" id="KW-0472">Membrane</keyword>
<gene>
    <name evidence="3" type="ORF">Rhe02_10560</name>
</gene>
<reference evidence="3" key="1">
    <citation type="submission" date="2021-01" db="EMBL/GenBank/DDBJ databases">
        <title>Whole genome shotgun sequence of Rhizocola hellebori NBRC 109834.</title>
        <authorList>
            <person name="Komaki H."/>
            <person name="Tamura T."/>
        </authorList>
    </citation>
    <scope>NUCLEOTIDE SEQUENCE</scope>
    <source>
        <strain evidence="3">NBRC 109834</strain>
    </source>
</reference>
<organism evidence="3 4">
    <name type="scientific">Rhizocola hellebori</name>
    <dbReference type="NCBI Taxonomy" id="1392758"/>
    <lineage>
        <taxon>Bacteria</taxon>
        <taxon>Bacillati</taxon>
        <taxon>Actinomycetota</taxon>
        <taxon>Actinomycetes</taxon>
        <taxon>Micromonosporales</taxon>
        <taxon>Micromonosporaceae</taxon>
        <taxon>Rhizocola</taxon>
    </lineage>
</organism>
<protein>
    <recommendedName>
        <fullName evidence="2">VWFA domain-containing protein</fullName>
    </recommendedName>
</protein>
<dbReference type="PROSITE" id="PS50234">
    <property type="entry name" value="VWFA"/>
    <property type="match status" value="1"/>
</dbReference>
<dbReference type="InterPro" id="IPR002035">
    <property type="entry name" value="VWF_A"/>
</dbReference>
<dbReference type="Pfam" id="PF00092">
    <property type="entry name" value="VWA"/>
    <property type="match status" value="1"/>
</dbReference>
<dbReference type="SUPFAM" id="SSF53300">
    <property type="entry name" value="vWA-like"/>
    <property type="match status" value="1"/>
</dbReference>
<keyword evidence="1" id="KW-1133">Transmembrane helix</keyword>
<keyword evidence="4" id="KW-1185">Reference proteome</keyword>
<evidence type="ECO:0000313" key="4">
    <source>
        <dbReference type="Proteomes" id="UP000612899"/>
    </source>
</evidence>
<dbReference type="SMART" id="SM00327">
    <property type="entry name" value="VWA"/>
    <property type="match status" value="1"/>
</dbReference>
<feature type="domain" description="VWFA" evidence="2">
    <location>
        <begin position="367"/>
        <end position="559"/>
    </location>
</feature>
<sequence>MTIFAIGLAMMVVIAGGIIVVYQLAGKPSCTGQATLRVAATPEMVPALRLAGDSISGRGEAVNGACAVIEVSAADPADIAAVLAAKESATLTGVGLPAGNIAIPDVWVPDSSTWLARLAGVSPNLSFPEAPSLARSPVVVAMPEPVAAKVGWPTAKLTWQALLTKMTTDTTMKIGTVEPSRDAAGLAGLLALGAAMTASPDGQAAATGALRSLAAGRSTLRQDLLARFPRSADPAAVASGLSAAALTEQAVVAYNAAKPPIKLAALYLEPAPLAMDYPYAVMPGIDAGRAGIASRLLQAARTESFQRQLGADGMRGPDGRPAQGFALPASAPEPAVTPAPTATERAAAAAAVQKTLATWHAVTLPARMLAIIDVSGSMLERVPTAGNLTRGQVTAEAARRGLGLFDDSWAVGLWVFSTNMVGPVDHQELLPIQPLSVQRTQMLATLGAIQPKPKGDTGLYDTILAAYQAVQKDWDPGRVNSIVLMTDGDNDDDNGVSLTQLQDKLKTLADPKRPIQLIILGIGASVNAEPLTSITKITGGGVFVAKDPANIGEIFLKAISLRSGQAS</sequence>
<dbReference type="AlphaFoldDB" id="A0A8J3Q3X5"/>
<comment type="caution">
    <text evidence="3">The sequence shown here is derived from an EMBL/GenBank/DDBJ whole genome shotgun (WGS) entry which is preliminary data.</text>
</comment>
<evidence type="ECO:0000313" key="3">
    <source>
        <dbReference type="EMBL" id="GIH02989.1"/>
    </source>
</evidence>
<evidence type="ECO:0000256" key="1">
    <source>
        <dbReference type="SAM" id="Phobius"/>
    </source>
</evidence>
<accession>A0A8J3Q3X5</accession>
<dbReference type="Proteomes" id="UP000612899">
    <property type="component" value="Unassembled WGS sequence"/>
</dbReference>
<evidence type="ECO:0000259" key="2">
    <source>
        <dbReference type="PROSITE" id="PS50234"/>
    </source>
</evidence>
<dbReference type="EMBL" id="BONY01000005">
    <property type="protein sequence ID" value="GIH02989.1"/>
    <property type="molecule type" value="Genomic_DNA"/>
</dbReference>
<keyword evidence="1" id="KW-0812">Transmembrane</keyword>
<proteinExistence type="predicted"/>
<dbReference type="InterPro" id="IPR036465">
    <property type="entry name" value="vWFA_dom_sf"/>
</dbReference>
<dbReference type="Gene3D" id="3.40.50.410">
    <property type="entry name" value="von Willebrand factor, type A domain"/>
    <property type="match status" value="1"/>
</dbReference>
<feature type="transmembrane region" description="Helical" evidence="1">
    <location>
        <begin position="7"/>
        <end position="25"/>
    </location>
</feature>